<dbReference type="Proteomes" id="UP000313988">
    <property type="component" value="Unassembled WGS sequence"/>
</dbReference>
<accession>A0A5C4Y7R3</accession>
<dbReference type="AlphaFoldDB" id="A0A5C4Y7R3"/>
<evidence type="ECO:0000313" key="2">
    <source>
        <dbReference type="EMBL" id="TNM71481.1"/>
    </source>
</evidence>
<dbReference type="EMBL" id="VDMO01000007">
    <property type="protein sequence ID" value="TNM71481.1"/>
    <property type="molecule type" value="Genomic_DNA"/>
</dbReference>
<name>A0A5C4Y7R3_9DEIO</name>
<evidence type="ECO:0000313" key="3">
    <source>
        <dbReference type="Proteomes" id="UP000313988"/>
    </source>
</evidence>
<evidence type="ECO:0000259" key="1">
    <source>
        <dbReference type="Pfam" id="PF00571"/>
    </source>
</evidence>
<dbReference type="Gene3D" id="3.10.580.10">
    <property type="entry name" value="CBS-domain"/>
    <property type="match status" value="1"/>
</dbReference>
<organism evidence="2 3">
    <name type="scientific">Deinococcus radiopugnans ATCC 19172</name>
    <dbReference type="NCBI Taxonomy" id="585398"/>
    <lineage>
        <taxon>Bacteria</taxon>
        <taxon>Thermotogati</taxon>
        <taxon>Deinococcota</taxon>
        <taxon>Deinococci</taxon>
        <taxon>Deinococcales</taxon>
        <taxon>Deinococcaceae</taxon>
        <taxon>Deinococcus</taxon>
    </lineage>
</organism>
<dbReference type="InterPro" id="IPR046342">
    <property type="entry name" value="CBS_dom_sf"/>
</dbReference>
<dbReference type="InterPro" id="IPR000644">
    <property type="entry name" value="CBS_dom"/>
</dbReference>
<dbReference type="SUPFAM" id="SSF54631">
    <property type="entry name" value="CBS-domain pair"/>
    <property type="match status" value="1"/>
</dbReference>
<dbReference type="OrthoDB" id="74189at2"/>
<dbReference type="Pfam" id="PF00571">
    <property type="entry name" value="CBS"/>
    <property type="match status" value="1"/>
</dbReference>
<gene>
    <name evidence="2" type="ORF">FHR04_07990</name>
</gene>
<protein>
    <submittedName>
        <fullName evidence="2">CBS domain-containing protein</fullName>
    </submittedName>
</protein>
<proteinExistence type="predicted"/>
<reference evidence="2 3" key="1">
    <citation type="submission" date="2019-06" db="EMBL/GenBank/DDBJ databases">
        <title>Genome sequence of Deinococcus radiopugnans ATCC 19172.</title>
        <authorList>
            <person name="Maclea K.S."/>
            <person name="Maynard C.R."/>
        </authorList>
    </citation>
    <scope>NUCLEOTIDE SEQUENCE [LARGE SCALE GENOMIC DNA]</scope>
    <source>
        <strain evidence="2 3">ATCC 19172</strain>
    </source>
</reference>
<comment type="caution">
    <text evidence="2">The sequence shown here is derived from an EMBL/GenBank/DDBJ whole genome shotgun (WGS) entry which is preliminary data.</text>
</comment>
<sequence>MCTLEVMKDLHELTLEELRYFLRLLRQARYAALDDAEDFISICFALEEIGLRILGEKRTGLGGYQDALTFWVKDARQDQFSANLRRLIGARNDKSHTGAYARNAVTKAVAVGSVLEDCLMARLMTVEDIMTEGVVFAEPFMSLAKVRELMLSHSFSFLPVKWGEKFGLLSDREVARLWRTYAKKDSEPHLTPLRDLIAQGKLSPGPVNVIEIDTKLQDQVISAEPQLVVNAEGYVVGIISAFDWL</sequence>
<feature type="domain" description="CBS" evidence="1">
    <location>
        <begin position="126"/>
        <end position="174"/>
    </location>
</feature>